<feature type="transmembrane region" description="Helical" evidence="1">
    <location>
        <begin position="234"/>
        <end position="253"/>
    </location>
</feature>
<proteinExistence type="predicted"/>
<feature type="transmembrane region" description="Helical" evidence="1">
    <location>
        <begin position="202"/>
        <end position="222"/>
    </location>
</feature>
<evidence type="ECO:0000313" key="2">
    <source>
        <dbReference type="EMBL" id="MDJ1371460.1"/>
    </source>
</evidence>
<keyword evidence="1" id="KW-1133">Transmembrane helix</keyword>
<organism evidence="2 3">
    <name type="scientific">Gulosibacter molinativorax</name>
    <dbReference type="NCBI Taxonomy" id="256821"/>
    <lineage>
        <taxon>Bacteria</taxon>
        <taxon>Bacillati</taxon>
        <taxon>Actinomycetota</taxon>
        <taxon>Actinomycetes</taxon>
        <taxon>Micrococcales</taxon>
        <taxon>Microbacteriaceae</taxon>
        <taxon>Gulosibacter</taxon>
    </lineage>
</organism>
<dbReference type="PANTHER" id="PTHR34821">
    <property type="entry name" value="INNER MEMBRANE PROTEIN YDCZ"/>
    <property type="match status" value="1"/>
</dbReference>
<dbReference type="Pfam" id="PF04657">
    <property type="entry name" value="DMT_YdcZ"/>
    <property type="match status" value="2"/>
</dbReference>
<feature type="transmembrane region" description="Helical" evidence="1">
    <location>
        <begin position="80"/>
        <end position="101"/>
    </location>
</feature>
<feature type="transmembrane region" description="Helical" evidence="1">
    <location>
        <begin position="260"/>
        <end position="280"/>
    </location>
</feature>
<comment type="caution">
    <text evidence="2">The sequence shown here is derived from an EMBL/GenBank/DDBJ whole genome shotgun (WGS) entry which is preliminary data.</text>
</comment>
<feature type="transmembrane region" description="Helical" evidence="1">
    <location>
        <begin position="40"/>
        <end position="60"/>
    </location>
</feature>
<dbReference type="Proteomes" id="UP001170379">
    <property type="component" value="Unassembled WGS sequence"/>
</dbReference>
<feature type="transmembrane region" description="Helical" evidence="1">
    <location>
        <begin position="286"/>
        <end position="306"/>
    </location>
</feature>
<keyword evidence="1" id="KW-0812">Transmembrane</keyword>
<evidence type="ECO:0000313" key="3">
    <source>
        <dbReference type="Proteomes" id="UP001170379"/>
    </source>
</evidence>
<feature type="transmembrane region" description="Helical" evidence="1">
    <location>
        <begin position="107"/>
        <end position="128"/>
    </location>
</feature>
<keyword evidence="1" id="KW-0472">Membrane</keyword>
<dbReference type="InterPro" id="IPR006750">
    <property type="entry name" value="YdcZ"/>
</dbReference>
<name>A0ABT7C8N8_9MICO</name>
<feature type="transmembrane region" description="Helical" evidence="1">
    <location>
        <begin position="166"/>
        <end position="190"/>
    </location>
</feature>
<sequence length="308" mass="32515">MTTQRRWLTPLLIVVTAIVGALTALQSRVNGSLAEYTGSALVASMISFGIGLILLLLFLVRKDTRAGFGRILRSIRMRELPWWGLLGGACGAFTILNQAWAVPYIGVAVFTTAIVVGQLFGASAIDHFGLVGAPKHRFTWLRGVGGALALAAVALVGMSGEVSWQTVWLSVLAIAAGFGIALQLGITGTVKHHAGEAVSPAVLNFTIGFVLLVVVTGIAALFGGVEFHGLPTDWWMYLGGPIGVLFILLVAVVARRLGVFVLSMTIVAGQLTGSLVLDLLEQRVTWMLLVGVPLAFVGILIAHLGARR</sequence>
<keyword evidence="3" id="KW-1185">Reference proteome</keyword>
<feature type="transmembrane region" description="Helical" evidence="1">
    <location>
        <begin position="140"/>
        <end position="160"/>
    </location>
</feature>
<reference evidence="2" key="1">
    <citation type="submission" date="2018-03" db="EMBL/GenBank/DDBJ databases">
        <authorList>
            <person name="Nunes O.C."/>
            <person name="Lopes A.R."/>
            <person name="Froufe H."/>
            <person name="Munoz-Merida A."/>
            <person name="Barroso C."/>
            <person name="Egas C."/>
        </authorList>
    </citation>
    <scope>NUCLEOTIDE SEQUENCE</scope>
    <source>
        <strain evidence="2">ON4</strain>
    </source>
</reference>
<gene>
    <name evidence="2" type="ORF">C7K25_08775</name>
</gene>
<reference evidence="2" key="2">
    <citation type="journal article" date="2022" name="Sci. Rep.">
        <title>In silico prediction of the enzymes involved in the degradation of the herbicide molinate by Gulosibacter molinativorax ON4T.</title>
        <authorList>
            <person name="Lopes A.R."/>
            <person name="Bunin E."/>
            <person name="Viana A.T."/>
            <person name="Froufe H."/>
            <person name="Munoz-Merida A."/>
            <person name="Pinho D."/>
            <person name="Figueiredo J."/>
            <person name="Barroso C."/>
            <person name="Vaz-Moreira I."/>
            <person name="Bellanger X."/>
            <person name="Egas C."/>
            <person name="Nunes O.C."/>
        </authorList>
    </citation>
    <scope>NUCLEOTIDE SEQUENCE</scope>
    <source>
        <strain evidence="2">ON4</strain>
    </source>
</reference>
<dbReference type="PANTHER" id="PTHR34821:SF2">
    <property type="entry name" value="INNER MEMBRANE PROTEIN YDCZ"/>
    <property type="match status" value="1"/>
</dbReference>
<evidence type="ECO:0000256" key="1">
    <source>
        <dbReference type="SAM" id="Phobius"/>
    </source>
</evidence>
<dbReference type="EMBL" id="PXVD01000012">
    <property type="protein sequence ID" value="MDJ1371460.1"/>
    <property type="molecule type" value="Genomic_DNA"/>
</dbReference>
<protein>
    <submittedName>
        <fullName evidence="2">EamA-like transporter family protein</fullName>
    </submittedName>
</protein>
<accession>A0ABT7C8N8</accession>
<dbReference type="RefSeq" id="WP_051266785.1">
    <property type="nucleotide sequence ID" value="NZ_CP028426.1"/>
</dbReference>